<dbReference type="Pfam" id="PF07727">
    <property type="entry name" value="RVT_2"/>
    <property type="match status" value="1"/>
</dbReference>
<dbReference type="OrthoDB" id="1919845at2759"/>
<dbReference type="SUPFAM" id="SSF56672">
    <property type="entry name" value="DNA/RNA polymerases"/>
    <property type="match status" value="1"/>
</dbReference>
<feature type="domain" description="Reverse transcriptase Ty1/copia-type" evidence="1">
    <location>
        <begin position="55"/>
        <end position="295"/>
    </location>
</feature>
<name>A0A8T3BNQ1_DENNO</name>
<proteinExistence type="predicted"/>
<keyword evidence="3" id="KW-1185">Reference proteome</keyword>
<comment type="caution">
    <text evidence="2">The sequence shown here is derived from an EMBL/GenBank/DDBJ whole genome shotgun (WGS) entry which is preliminary data.</text>
</comment>
<sequence>MLTRSKTGHSTPKQIFNLSHLIHENEPTTYNQATKSEQWRSAMSQEFQALQTQGTWDLVPPNPTQNVLGCKWTYRTKLKSDGTVARYKACLVAKGFNQEHGLDYTETFSPVAKIPTVRVLILIALHHNWNILQLGVSNAFLHGQLSDTVYMQQPPGFQDAIHPTYVCKLNKALYGLKPSPREWYATLSNHLQQFGFVISNADPSLLTYKSGSTRLYILIYVDDILLTGNSPSEIQRLLSCLQDRFQMRNLGSLAHFLGIQTSYTSYGVLLHQEQYAKRILDRAGMQNSKPVSTPISCKPDAHTACSTEFANPQLYRQLIGSLQYLTLTRPDIQFAVHQLSQHTQNPLISNFDALKRLLRYIQGTTSTDIPMH</sequence>
<evidence type="ECO:0000259" key="1">
    <source>
        <dbReference type="Pfam" id="PF07727"/>
    </source>
</evidence>
<organism evidence="2 3">
    <name type="scientific">Dendrobium nobile</name>
    <name type="common">Orchid</name>
    <dbReference type="NCBI Taxonomy" id="94219"/>
    <lineage>
        <taxon>Eukaryota</taxon>
        <taxon>Viridiplantae</taxon>
        <taxon>Streptophyta</taxon>
        <taxon>Embryophyta</taxon>
        <taxon>Tracheophyta</taxon>
        <taxon>Spermatophyta</taxon>
        <taxon>Magnoliopsida</taxon>
        <taxon>Liliopsida</taxon>
        <taxon>Asparagales</taxon>
        <taxon>Orchidaceae</taxon>
        <taxon>Epidendroideae</taxon>
        <taxon>Malaxideae</taxon>
        <taxon>Dendrobiinae</taxon>
        <taxon>Dendrobium</taxon>
    </lineage>
</organism>
<dbReference type="EMBL" id="JAGYWB010000006">
    <property type="protein sequence ID" value="KAI0518782.1"/>
    <property type="molecule type" value="Genomic_DNA"/>
</dbReference>
<dbReference type="AlphaFoldDB" id="A0A8T3BNQ1"/>
<dbReference type="InterPro" id="IPR043502">
    <property type="entry name" value="DNA/RNA_pol_sf"/>
</dbReference>
<evidence type="ECO:0000313" key="3">
    <source>
        <dbReference type="Proteomes" id="UP000829196"/>
    </source>
</evidence>
<protein>
    <recommendedName>
        <fullName evidence="1">Reverse transcriptase Ty1/copia-type domain-containing protein</fullName>
    </recommendedName>
</protein>
<dbReference type="PANTHER" id="PTHR11439:SF467">
    <property type="entry name" value="INTEGRASE CATALYTIC DOMAIN-CONTAINING PROTEIN"/>
    <property type="match status" value="1"/>
</dbReference>
<evidence type="ECO:0000313" key="2">
    <source>
        <dbReference type="EMBL" id="KAI0518782.1"/>
    </source>
</evidence>
<dbReference type="Proteomes" id="UP000829196">
    <property type="component" value="Unassembled WGS sequence"/>
</dbReference>
<dbReference type="PANTHER" id="PTHR11439">
    <property type="entry name" value="GAG-POL-RELATED RETROTRANSPOSON"/>
    <property type="match status" value="1"/>
</dbReference>
<gene>
    <name evidence="2" type="ORF">KFK09_006218</name>
</gene>
<dbReference type="InterPro" id="IPR013103">
    <property type="entry name" value="RVT_2"/>
</dbReference>
<accession>A0A8T3BNQ1</accession>
<reference evidence="2" key="1">
    <citation type="journal article" date="2022" name="Front. Genet.">
        <title>Chromosome-Scale Assembly of the Dendrobium nobile Genome Provides Insights Into the Molecular Mechanism of the Biosynthesis of the Medicinal Active Ingredient of Dendrobium.</title>
        <authorList>
            <person name="Xu Q."/>
            <person name="Niu S.-C."/>
            <person name="Li K.-L."/>
            <person name="Zheng P.-J."/>
            <person name="Zhang X.-J."/>
            <person name="Jia Y."/>
            <person name="Liu Y."/>
            <person name="Niu Y.-X."/>
            <person name="Yu L.-H."/>
            <person name="Chen D.-F."/>
            <person name="Zhang G.-Q."/>
        </authorList>
    </citation>
    <scope>NUCLEOTIDE SEQUENCE</scope>
    <source>
        <tissue evidence="2">Leaf</tissue>
    </source>
</reference>